<dbReference type="Proteomes" id="UP000184251">
    <property type="component" value="Unassembled WGS sequence"/>
</dbReference>
<evidence type="ECO:0000313" key="12">
    <source>
        <dbReference type="EMBL" id="SHE74945.1"/>
    </source>
</evidence>
<dbReference type="RefSeq" id="WP_073270111.1">
    <property type="nucleotide sequence ID" value="NZ_FQTU01000006.1"/>
</dbReference>
<evidence type="ECO:0000256" key="7">
    <source>
        <dbReference type="ARBA" id="ARBA00022822"/>
    </source>
</evidence>
<accession>A0A1M4W1B7</accession>
<gene>
    <name evidence="10" type="primary">trpF</name>
    <name evidence="12" type="ORF">SAMN02746064_01128</name>
</gene>
<evidence type="ECO:0000256" key="3">
    <source>
        <dbReference type="ARBA" id="ARBA00007571"/>
    </source>
</evidence>
<dbReference type="InterPro" id="IPR013785">
    <property type="entry name" value="Aldolase_TIM"/>
</dbReference>
<comment type="catalytic activity">
    <reaction evidence="1 10">
        <text>N-(5-phospho-beta-D-ribosyl)anthranilate = 1-(2-carboxyphenylamino)-1-deoxy-D-ribulose 5-phosphate</text>
        <dbReference type="Rhea" id="RHEA:21540"/>
        <dbReference type="ChEBI" id="CHEBI:18277"/>
        <dbReference type="ChEBI" id="CHEBI:58613"/>
        <dbReference type="EC" id="5.3.1.24"/>
    </reaction>
</comment>
<dbReference type="AlphaFoldDB" id="A0A1M4W1B7"/>
<keyword evidence="6 10" id="KW-0028">Amino-acid biosynthesis</keyword>
<evidence type="ECO:0000256" key="6">
    <source>
        <dbReference type="ARBA" id="ARBA00022605"/>
    </source>
</evidence>
<evidence type="ECO:0000256" key="9">
    <source>
        <dbReference type="ARBA" id="ARBA00023235"/>
    </source>
</evidence>
<dbReference type="InterPro" id="IPR044643">
    <property type="entry name" value="TrpF_fam"/>
</dbReference>
<dbReference type="STRING" id="1120975.SAMN02746064_01128"/>
<name>A0A1M4W1B7_9FIRM</name>
<dbReference type="Gene3D" id="3.20.20.70">
    <property type="entry name" value="Aldolase class I"/>
    <property type="match status" value="1"/>
</dbReference>
<sequence>MKEIKICGLKRMEDIAYVNEFRPDYVGFVFANSKRQVSIQTGAALCKELSSEIKKVGVFVNEEPKIINRAIKECGLDIVQLHGDEKPDFASFVDSKVWKAFRVKSAEDIAYIESYPVSGYLLDAYSEAIYGGTGMRFNWDIVRKVKTDKKLILAGGINIDNIEEAIRISNVDVIDVSGGVETDGVKDKNKIRELIGKVRNHG</sequence>
<keyword evidence="7 10" id="KW-0822">Tryptophan biosynthesis</keyword>
<dbReference type="InterPro" id="IPR001240">
    <property type="entry name" value="PRAI_dom"/>
</dbReference>
<comment type="similarity">
    <text evidence="3 10">Belongs to the TrpF family.</text>
</comment>
<evidence type="ECO:0000256" key="1">
    <source>
        <dbReference type="ARBA" id="ARBA00001164"/>
    </source>
</evidence>
<dbReference type="PANTHER" id="PTHR42894:SF1">
    <property type="entry name" value="N-(5'-PHOSPHORIBOSYL)ANTHRANILATE ISOMERASE"/>
    <property type="match status" value="1"/>
</dbReference>
<dbReference type="HAMAP" id="MF_00135">
    <property type="entry name" value="PRAI"/>
    <property type="match status" value="1"/>
</dbReference>
<dbReference type="InterPro" id="IPR011060">
    <property type="entry name" value="RibuloseP-bd_barrel"/>
</dbReference>
<keyword evidence="8 10" id="KW-0057">Aromatic amino acid biosynthesis</keyword>
<evidence type="ECO:0000256" key="2">
    <source>
        <dbReference type="ARBA" id="ARBA00004664"/>
    </source>
</evidence>
<dbReference type="GO" id="GO:0004640">
    <property type="term" value="F:phosphoribosylanthranilate isomerase activity"/>
    <property type="evidence" value="ECO:0007669"/>
    <property type="project" value="UniProtKB-UniRule"/>
</dbReference>
<keyword evidence="9 10" id="KW-0413">Isomerase</keyword>
<organism evidence="12 13">
    <name type="scientific">Alkalibacter saccharofermentans DSM 14828</name>
    <dbReference type="NCBI Taxonomy" id="1120975"/>
    <lineage>
        <taxon>Bacteria</taxon>
        <taxon>Bacillati</taxon>
        <taxon>Bacillota</taxon>
        <taxon>Clostridia</taxon>
        <taxon>Eubacteriales</taxon>
        <taxon>Eubacteriaceae</taxon>
        <taxon>Alkalibacter</taxon>
    </lineage>
</organism>
<comment type="pathway">
    <text evidence="2 10">Amino-acid biosynthesis; L-tryptophan biosynthesis; L-tryptophan from chorismate: step 3/5.</text>
</comment>
<proteinExistence type="inferred from homology"/>
<evidence type="ECO:0000256" key="10">
    <source>
        <dbReference type="HAMAP-Rule" id="MF_00135"/>
    </source>
</evidence>
<feature type="domain" description="N-(5'phosphoribosyl) anthranilate isomerase (PRAI)" evidence="11">
    <location>
        <begin position="4"/>
        <end position="195"/>
    </location>
</feature>
<protein>
    <recommendedName>
        <fullName evidence="5 10">N-(5'-phosphoribosyl)anthranilate isomerase</fullName>
        <shortName evidence="10">PRAI</shortName>
        <ecNumber evidence="4 10">5.3.1.24</ecNumber>
    </recommendedName>
</protein>
<evidence type="ECO:0000256" key="8">
    <source>
        <dbReference type="ARBA" id="ARBA00023141"/>
    </source>
</evidence>
<dbReference type="UniPathway" id="UPA00035">
    <property type="reaction ID" value="UER00042"/>
</dbReference>
<dbReference type="EMBL" id="FQTU01000006">
    <property type="protein sequence ID" value="SHE74945.1"/>
    <property type="molecule type" value="Genomic_DNA"/>
</dbReference>
<dbReference type="Pfam" id="PF00697">
    <property type="entry name" value="PRAI"/>
    <property type="match status" value="1"/>
</dbReference>
<reference evidence="12 13" key="1">
    <citation type="submission" date="2016-11" db="EMBL/GenBank/DDBJ databases">
        <authorList>
            <person name="Jaros S."/>
            <person name="Januszkiewicz K."/>
            <person name="Wedrychowicz H."/>
        </authorList>
    </citation>
    <scope>NUCLEOTIDE SEQUENCE [LARGE SCALE GENOMIC DNA]</scope>
    <source>
        <strain evidence="12 13">DSM 14828</strain>
    </source>
</reference>
<dbReference type="PANTHER" id="PTHR42894">
    <property type="entry name" value="N-(5'-PHOSPHORIBOSYL)ANTHRANILATE ISOMERASE"/>
    <property type="match status" value="1"/>
</dbReference>
<dbReference type="GO" id="GO:0000162">
    <property type="term" value="P:L-tryptophan biosynthetic process"/>
    <property type="evidence" value="ECO:0007669"/>
    <property type="project" value="UniProtKB-UniRule"/>
</dbReference>
<evidence type="ECO:0000259" key="11">
    <source>
        <dbReference type="Pfam" id="PF00697"/>
    </source>
</evidence>
<evidence type="ECO:0000313" key="13">
    <source>
        <dbReference type="Proteomes" id="UP000184251"/>
    </source>
</evidence>
<dbReference type="CDD" id="cd00405">
    <property type="entry name" value="PRAI"/>
    <property type="match status" value="1"/>
</dbReference>
<keyword evidence="13" id="KW-1185">Reference proteome</keyword>
<evidence type="ECO:0000256" key="5">
    <source>
        <dbReference type="ARBA" id="ARBA00022272"/>
    </source>
</evidence>
<evidence type="ECO:0000256" key="4">
    <source>
        <dbReference type="ARBA" id="ARBA00012572"/>
    </source>
</evidence>
<dbReference type="EC" id="5.3.1.24" evidence="4 10"/>
<dbReference type="SUPFAM" id="SSF51366">
    <property type="entry name" value="Ribulose-phoshate binding barrel"/>
    <property type="match status" value="1"/>
</dbReference>
<dbReference type="FunFam" id="3.20.20.70:FF:000075">
    <property type="entry name" value="Tryptophan biosynthesis protein TRP1"/>
    <property type="match status" value="1"/>
</dbReference>
<dbReference type="OrthoDB" id="9786954at2"/>